<name>A0A443PEZ1_9MAGN</name>
<comment type="caution">
    <text evidence="1">The sequence shown here is derived from an EMBL/GenBank/DDBJ whole genome shotgun (WGS) entry which is preliminary data.</text>
</comment>
<reference evidence="1 2" key="1">
    <citation type="journal article" date="2019" name="Nat. Plants">
        <title>Stout camphor tree genome fills gaps in understanding of flowering plant genome evolution.</title>
        <authorList>
            <person name="Chaw S.M."/>
            <person name="Liu Y.C."/>
            <person name="Wu Y.W."/>
            <person name="Wang H.Y."/>
            <person name="Lin C.I."/>
            <person name="Wu C.S."/>
            <person name="Ke H.M."/>
            <person name="Chang L.Y."/>
            <person name="Hsu C.Y."/>
            <person name="Yang H.T."/>
            <person name="Sudianto E."/>
            <person name="Hsu M.H."/>
            <person name="Wu K.P."/>
            <person name="Wang L.N."/>
            <person name="Leebens-Mack J.H."/>
            <person name="Tsai I.J."/>
        </authorList>
    </citation>
    <scope>NUCLEOTIDE SEQUENCE [LARGE SCALE GENOMIC DNA]</scope>
    <source>
        <strain evidence="2">cv. Chaw 1501</strain>
        <tissue evidence="1">Young leaves</tissue>
    </source>
</reference>
<sequence length="205" mass="22616">MSSGIETETFIFCVHENHGGPSRILHNQSLCNVSDPSTLTKHRLPFDVDAIQGAVNAHGGVSIRTRKDDRQWFIGLEVFWLKQGFSIEEFSIPKHHRRPNASVHEGDQSGCELLSRAAIPPRWGADMDVPDKMLKGDSEMGNDPTWSGHAARMLIPGPMMSGLRIARLGKLGPLDDIDETIGDGEVPRTVPLKMIVAVGERTEFI</sequence>
<dbReference type="EMBL" id="QPKB01000007">
    <property type="protein sequence ID" value="RWR89321.1"/>
    <property type="molecule type" value="Genomic_DNA"/>
</dbReference>
<keyword evidence="2" id="KW-1185">Reference proteome</keyword>
<dbReference type="AlphaFoldDB" id="A0A443PEZ1"/>
<evidence type="ECO:0000313" key="2">
    <source>
        <dbReference type="Proteomes" id="UP000283530"/>
    </source>
</evidence>
<dbReference type="OrthoDB" id="1536506at2759"/>
<accession>A0A443PEZ1</accession>
<evidence type="ECO:0000313" key="1">
    <source>
        <dbReference type="EMBL" id="RWR89321.1"/>
    </source>
</evidence>
<proteinExistence type="predicted"/>
<protein>
    <submittedName>
        <fullName evidence="1">Uncharacterized protein</fullName>
    </submittedName>
</protein>
<organism evidence="1 2">
    <name type="scientific">Cinnamomum micranthum f. kanehirae</name>
    <dbReference type="NCBI Taxonomy" id="337451"/>
    <lineage>
        <taxon>Eukaryota</taxon>
        <taxon>Viridiplantae</taxon>
        <taxon>Streptophyta</taxon>
        <taxon>Embryophyta</taxon>
        <taxon>Tracheophyta</taxon>
        <taxon>Spermatophyta</taxon>
        <taxon>Magnoliopsida</taxon>
        <taxon>Magnoliidae</taxon>
        <taxon>Laurales</taxon>
        <taxon>Lauraceae</taxon>
        <taxon>Cinnamomum</taxon>
    </lineage>
</organism>
<dbReference type="Proteomes" id="UP000283530">
    <property type="component" value="Unassembled WGS sequence"/>
</dbReference>
<gene>
    <name evidence="1" type="ORF">CKAN_01837200</name>
</gene>